<proteinExistence type="predicted"/>
<evidence type="ECO:0000313" key="2">
    <source>
        <dbReference type="Proteomes" id="UP000299084"/>
    </source>
</evidence>
<dbReference type="AlphaFoldDB" id="A0A5N4EC89"/>
<protein>
    <submittedName>
        <fullName evidence="1">Beta-actin-like protein 2</fullName>
    </submittedName>
</protein>
<accession>A0A5N4EC89</accession>
<dbReference type="PANTHER" id="PTHR11937">
    <property type="entry name" value="ACTIN"/>
    <property type="match status" value="1"/>
</dbReference>
<organism evidence="1 2">
    <name type="scientific">Camelus dromedarius</name>
    <name type="common">Dromedary</name>
    <name type="synonym">Arabian camel</name>
    <dbReference type="NCBI Taxonomy" id="9838"/>
    <lineage>
        <taxon>Eukaryota</taxon>
        <taxon>Metazoa</taxon>
        <taxon>Chordata</taxon>
        <taxon>Craniata</taxon>
        <taxon>Vertebrata</taxon>
        <taxon>Euteleostomi</taxon>
        <taxon>Mammalia</taxon>
        <taxon>Eutheria</taxon>
        <taxon>Laurasiatheria</taxon>
        <taxon>Artiodactyla</taxon>
        <taxon>Tylopoda</taxon>
        <taxon>Camelidae</taxon>
        <taxon>Camelus</taxon>
    </lineage>
</organism>
<dbReference type="InterPro" id="IPR004000">
    <property type="entry name" value="Actin"/>
</dbReference>
<dbReference type="InterPro" id="IPR043129">
    <property type="entry name" value="ATPase_NBD"/>
</dbReference>
<dbReference type="SUPFAM" id="SSF53067">
    <property type="entry name" value="Actin-like ATPase domain"/>
    <property type="match status" value="1"/>
</dbReference>
<evidence type="ECO:0000313" key="1">
    <source>
        <dbReference type="EMBL" id="KAB1281091.1"/>
    </source>
</evidence>
<sequence>MGTKKLNLSVYRDLYANTMLSGGNTEYLGIADKMRREIITLAPSTMKIKVMIPTEHKYSMWIYSSILASLSTFQQMWISKQE</sequence>
<dbReference type="Pfam" id="PF00022">
    <property type="entry name" value="Actin"/>
    <property type="match status" value="1"/>
</dbReference>
<name>A0A5N4EC89_CAMDR</name>
<dbReference type="Proteomes" id="UP000299084">
    <property type="component" value="Unassembled WGS sequence"/>
</dbReference>
<keyword evidence="2" id="KW-1185">Reference proteome</keyword>
<gene>
    <name evidence="1" type="ORF">Cadr_000004019</name>
</gene>
<dbReference type="EMBL" id="JWIN03000003">
    <property type="protein sequence ID" value="KAB1281091.1"/>
    <property type="molecule type" value="Genomic_DNA"/>
</dbReference>
<comment type="caution">
    <text evidence="1">The sequence shown here is derived from an EMBL/GenBank/DDBJ whole genome shotgun (WGS) entry which is preliminary data.</text>
</comment>
<reference evidence="1 2" key="1">
    <citation type="journal article" date="2019" name="Mol. Ecol. Resour.">
        <title>Improving Illumina assemblies with Hi-C and long reads: an example with the North African dromedary.</title>
        <authorList>
            <person name="Elbers J.P."/>
            <person name="Rogers M.F."/>
            <person name="Perelman P.L."/>
            <person name="Proskuryakova A.A."/>
            <person name="Serdyukova N.A."/>
            <person name="Johnson W.E."/>
            <person name="Horin P."/>
            <person name="Corander J."/>
            <person name="Murphy D."/>
            <person name="Burger P.A."/>
        </authorList>
    </citation>
    <scope>NUCLEOTIDE SEQUENCE [LARGE SCALE GENOMIC DNA]</scope>
    <source>
        <strain evidence="1">Drom800</strain>
        <tissue evidence="1">Blood</tissue>
    </source>
</reference>
<dbReference type="Gene3D" id="3.30.420.40">
    <property type="match status" value="1"/>
</dbReference>